<sequence length="62" mass="6379">MSKLSTYLSIVPLVAMCSLGLAVGANANPATAPAANTKSSPTFLADGNPFQKSYSNLANIDY</sequence>
<feature type="signal peptide" evidence="1">
    <location>
        <begin position="1"/>
        <end position="27"/>
    </location>
</feature>
<evidence type="ECO:0000313" key="3">
    <source>
        <dbReference type="Proteomes" id="UP000051202"/>
    </source>
</evidence>
<proteinExistence type="predicted"/>
<dbReference type="RefSeq" id="WP_058025653.1">
    <property type="nucleotide sequence ID" value="NZ_LNDJ01000107.1"/>
</dbReference>
<comment type="caution">
    <text evidence="2">The sequence shown here is derived from an EMBL/GenBank/DDBJ whole genome shotgun (WGS) entry which is preliminary data.</text>
</comment>
<evidence type="ECO:0000256" key="1">
    <source>
        <dbReference type="SAM" id="SignalP"/>
    </source>
</evidence>
<keyword evidence="3" id="KW-1185">Reference proteome</keyword>
<name>A0A0T6DPB1_9GAMM</name>
<evidence type="ECO:0000313" key="2">
    <source>
        <dbReference type="EMBL" id="KRU21544.1"/>
    </source>
</evidence>
<keyword evidence="1" id="KW-0732">Signal</keyword>
<accession>A0A0T6DPB1</accession>
<feature type="chain" id="PRO_5006668977" evidence="1">
    <location>
        <begin position="28"/>
        <end position="62"/>
    </location>
</feature>
<dbReference type="AlphaFoldDB" id="A0A0T6DPB1"/>
<organism evidence="2 3">
    <name type="scientific">Psychrobacter piscatorii</name>
    <dbReference type="NCBI Taxonomy" id="554343"/>
    <lineage>
        <taxon>Bacteria</taxon>
        <taxon>Pseudomonadati</taxon>
        <taxon>Pseudomonadota</taxon>
        <taxon>Gammaproteobacteria</taxon>
        <taxon>Moraxellales</taxon>
        <taxon>Moraxellaceae</taxon>
        <taxon>Psychrobacter</taxon>
    </lineage>
</organism>
<reference evidence="2 3" key="1">
    <citation type="submission" date="2015-11" db="EMBL/GenBank/DDBJ databases">
        <title>Permanent draft genome of Psychrobacter piscatorii LQ58.</title>
        <authorList>
            <person name="Zhou M."/>
            <person name="Dong B."/>
            <person name="Liu Q."/>
        </authorList>
    </citation>
    <scope>NUCLEOTIDE SEQUENCE [LARGE SCALE GENOMIC DNA]</scope>
    <source>
        <strain evidence="2 3">LQ58</strain>
    </source>
</reference>
<dbReference type="STRING" id="554343.AS194_02805"/>
<gene>
    <name evidence="2" type="ORF">AS194_02805</name>
</gene>
<protein>
    <submittedName>
        <fullName evidence="2">Uncharacterized protein</fullName>
    </submittedName>
</protein>
<dbReference type="Proteomes" id="UP000051202">
    <property type="component" value="Unassembled WGS sequence"/>
</dbReference>
<dbReference type="EMBL" id="LNDJ01000107">
    <property type="protein sequence ID" value="KRU21544.1"/>
    <property type="molecule type" value="Genomic_DNA"/>
</dbReference>